<accession>A0ABU7MMS6</accession>
<protein>
    <submittedName>
        <fullName evidence="2">Nuclear transport factor 2 family protein</fullName>
    </submittedName>
</protein>
<proteinExistence type="predicted"/>
<comment type="caution">
    <text evidence="2">The sequence shown here is derived from an EMBL/GenBank/DDBJ whole genome shotgun (WGS) entry which is preliminary data.</text>
</comment>
<name>A0ABU7MMS6_9ACTN</name>
<dbReference type="Proteomes" id="UP001335729">
    <property type="component" value="Unassembled WGS sequence"/>
</dbReference>
<evidence type="ECO:0000313" key="3">
    <source>
        <dbReference type="Proteomes" id="UP001335729"/>
    </source>
</evidence>
<dbReference type="RefSeq" id="WP_330502946.1">
    <property type="nucleotide sequence ID" value="NZ_JAZDUE010000001.1"/>
</dbReference>
<organism evidence="2 3">
    <name type="scientific">Gordonia prachuapensis</name>
    <dbReference type="NCBI Taxonomy" id="3115651"/>
    <lineage>
        <taxon>Bacteria</taxon>
        <taxon>Bacillati</taxon>
        <taxon>Actinomycetota</taxon>
        <taxon>Actinomycetes</taxon>
        <taxon>Mycobacteriales</taxon>
        <taxon>Gordoniaceae</taxon>
        <taxon>Gordonia</taxon>
    </lineage>
</organism>
<sequence length="156" mass="16906">MAESAGWSPALDELIQRNDDAARAYINGEVDRFLDLVNPADDYTLFTPFGGEAVSDMDRSEDAKRATAEFFQGGEAALEVAAAHKSGDLAVLIAIERQHGRVGGRDLPDCSLRVTLVFRHDDAGWRLLHRHADPLVHPIDFDALVGLLGGAEPSGR</sequence>
<dbReference type="EMBL" id="JAZDUE010000001">
    <property type="protein sequence ID" value="MEE4021606.1"/>
    <property type="molecule type" value="Genomic_DNA"/>
</dbReference>
<evidence type="ECO:0000313" key="2">
    <source>
        <dbReference type="EMBL" id="MEE4021606.1"/>
    </source>
</evidence>
<gene>
    <name evidence="2" type="ORF">V1Y59_00840</name>
</gene>
<keyword evidence="3" id="KW-1185">Reference proteome</keyword>
<feature type="domain" description="SnoaL-like" evidence="1">
    <location>
        <begin position="16"/>
        <end position="132"/>
    </location>
</feature>
<evidence type="ECO:0000259" key="1">
    <source>
        <dbReference type="Pfam" id="PF13474"/>
    </source>
</evidence>
<dbReference type="SUPFAM" id="SSF54427">
    <property type="entry name" value="NTF2-like"/>
    <property type="match status" value="1"/>
</dbReference>
<dbReference type="InterPro" id="IPR032710">
    <property type="entry name" value="NTF2-like_dom_sf"/>
</dbReference>
<dbReference type="InterPro" id="IPR037401">
    <property type="entry name" value="SnoaL-like"/>
</dbReference>
<dbReference type="Gene3D" id="3.10.450.50">
    <property type="match status" value="1"/>
</dbReference>
<reference evidence="2 3" key="1">
    <citation type="submission" date="2024-01" db="EMBL/GenBank/DDBJ databases">
        <title>Draft genome sequence of Gordonia sp. PKS22-38.</title>
        <authorList>
            <person name="Suphannarot A."/>
            <person name="Mingma R."/>
        </authorList>
    </citation>
    <scope>NUCLEOTIDE SEQUENCE [LARGE SCALE GENOMIC DNA]</scope>
    <source>
        <strain evidence="2 3">PKS22-38</strain>
    </source>
</reference>
<dbReference type="Pfam" id="PF13474">
    <property type="entry name" value="SnoaL_3"/>
    <property type="match status" value="1"/>
</dbReference>